<name>A0ABU8J4Y7_9BURK</name>
<keyword evidence="2" id="KW-1185">Reference proteome</keyword>
<gene>
    <name evidence="1" type="ORF">H3V53_37520</name>
</gene>
<dbReference type="Proteomes" id="UP001386437">
    <property type="component" value="Unassembled WGS sequence"/>
</dbReference>
<protein>
    <submittedName>
        <fullName evidence="1">Uncharacterized protein</fullName>
    </submittedName>
</protein>
<evidence type="ECO:0000313" key="2">
    <source>
        <dbReference type="Proteomes" id="UP001386437"/>
    </source>
</evidence>
<comment type="caution">
    <text evidence="1">The sequence shown here is derived from an EMBL/GenBank/DDBJ whole genome shotgun (WGS) entry which is preliminary data.</text>
</comment>
<dbReference type="RefSeq" id="WP_336602218.1">
    <property type="nucleotide sequence ID" value="NZ_JACFYJ010000122.1"/>
</dbReference>
<proteinExistence type="predicted"/>
<accession>A0ABU8J4Y7</accession>
<organism evidence="1 2">
    <name type="scientific">Paraburkholderia bengalensis</name>
    <dbReference type="NCBI Taxonomy" id="2747562"/>
    <lineage>
        <taxon>Bacteria</taxon>
        <taxon>Pseudomonadati</taxon>
        <taxon>Pseudomonadota</taxon>
        <taxon>Betaproteobacteria</taxon>
        <taxon>Burkholderiales</taxon>
        <taxon>Burkholderiaceae</taxon>
        <taxon>Paraburkholderia</taxon>
    </lineage>
</organism>
<reference evidence="1 2" key="1">
    <citation type="journal article" date="2022" name="Arch. Microbiol.">
        <title>Paraburkholderia bengalensis sp. nov. isolated from roots of Oryza sativa, IR64.</title>
        <authorList>
            <person name="Nag P."/>
            <person name="Mondal N."/>
            <person name="Sarkar J."/>
            <person name="Das S."/>
        </authorList>
    </citation>
    <scope>NUCLEOTIDE SEQUENCE [LARGE SCALE GENOMIC DNA]</scope>
    <source>
        <strain evidence="1 2">IR64_4_BI</strain>
    </source>
</reference>
<evidence type="ECO:0000313" key="1">
    <source>
        <dbReference type="EMBL" id="MEI6002608.1"/>
    </source>
</evidence>
<dbReference type="EMBL" id="JACFYJ010000122">
    <property type="protein sequence ID" value="MEI6002608.1"/>
    <property type="molecule type" value="Genomic_DNA"/>
</dbReference>
<sequence length="90" mass="9380">MGDLMSPSGLFLSTARPEPHERRAAYITLIVSAALFATLAPLAGKPLPAPWAFVPVYNSAIAINDVVTAGLLLCQFTILRSTSLLALAGG</sequence>